<organism evidence="1 2">
    <name type="scientific">Plakobranchus ocellatus</name>
    <dbReference type="NCBI Taxonomy" id="259542"/>
    <lineage>
        <taxon>Eukaryota</taxon>
        <taxon>Metazoa</taxon>
        <taxon>Spiralia</taxon>
        <taxon>Lophotrochozoa</taxon>
        <taxon>Mollusca</taxon>
        <taxon>Gastropoda</taxon>
        <taxon>Heterobranchia</taxon>
        <taxon>Euthyneura</taxon>
        <taxon>Panpulmonata</taxon>
        <taxon>Sacoglossa</taxon>
        <taxon>Placobranchoidea</taxon>
        <taxon>Plakobranchidae</taxon>
        <taxon>Plakobranchus</taxon>
    </lineage>
</organism>
<protein>
    <submittedName>
        <fullName evidence="1">Uncharacterized protein</fullName>
    </submittedName>
</protein>
<evidence type="ECO:0000313" key="2">
    <source>
        <dbReference type="Proteomes" id="UP000735302"/>
    </source>
</evidence>
<comment type="caution">
    <text evidence="1">The sequence shown here is derived from an EMBL/GenBank/DDBJ whole genome shotgun (WGS) entry which is preliminary data.</text>
</comment>
<dbReference type="AlphaFoldDB" id="A0AAV3ZQX7"/>
<name>A0AAV3ZQX7_9GAST</name>
<keyword evidence="2" id="KW-1185">Reference proteome</keyword>
<dbReference type="EMBL" id="BLXT01002845">
    <property type="protein sequence ID" value="GFN98370.1"/>
    <property type="molecule type" value="Genomic_DNA"/>
</dbReference>
<reference evidence="1 2" key="1">
    <citation type="journal article" date="2021" name="Elife">
        <title>Chloroplast acquisition without the gene transfer in kleptoplastic sea slugs, Plakobranchus ocellatus.</title>
        <authorList>
            <person name="Maeda T."/>
            <person name="Takahashi S."/>
            <person name="Yoshida T."/>
            <person name="Shimamura S."/>
            <person name="Takaki Y."/>
            <person name="Nagai Y."/>
            <person name="Toyoda A."/>
            <person name="Suzuki Y."/>
            <person name="Arimoto A."/>
            <person name="Ishii H."/>
            <person name="Satoh N."/>
            <person name="Nishiyama T."/>
            <person name="Hasebe M."/>
            <person name="Maruyama T."/>
            <person name="Minagawa J."/>
            <person name="Obokata J."/>
            <person name="Shigenobu S."/>
        </authorList>
    </citation>
    <scope>NUCLEOTIDE SEQUENCE [LARGE SCALE GENOMIC DNA]</scope>
</reference>
<evidence type="ECO:0000313" key="1">
    <source>
        <dbReference type="EMBL" id="GFN98370.1"/>
    </source>
</evidence>
<gene>
    <name evidence="1" type="ORF">PoB_002487600</name>
</gene>
<sequence length="106" mass="11718">MNCAVEYFTRRLWERRGVQGRIGASGRVSTPHSLLLGIWFLSIASPRKGDVRRAAPLSGRGTGCGARTRDRTIPADFRGDSLPTVPAIPCYSSRYKTTITKCYLTL</sequence>
<dbReference type="Proteomes" id="UP000735302">
    <property type="component" value="Unassembled WGS sequence"/>
</dbReference>
<proteinExistence type="predicted"/>
<accession>A0AAV3ZQX7</accession>